<dbReference type="InterPro" id="IPR047246">
    <property type="entry name" value="ThrRS_anticodon"/>
</dbReference>
<dbReference type="InterPro" id="IPR004154">
    <property type="entry name" value="Anticodon-bd"/>
</dbReference>
<reference evidence="16 17" key="1">
    <citation type="submission" date="2021-01" db="EMBL/GenBank/DDBJ databases">
        <title>Genomic Encyclopedia of Type Strains, Phase IV (KMG-IV): sequencing the most valuable type-strain genomes for metagenomic binning, comparative biology and taxonomic classification.</title>
        <authorList>
            <person name="Goeker M."/>
        </authorList>
    </citation>
    <scope>NUCLEOTIDE SEQUENCE [LARGE SCALE GENOMIC DNA]</scope>
    <source>
        <strain evidence="16 17">DSM 24436</strain>
    </source>
</reference>
<dbReference type="GO" id="GO:0004829">
    <property type="term" value="F:threonine-tRNA ligase activity"/>
    <property type="evidence" value="ECO:0007669"/>
    <property type="project" value="UniProtKB-EC"/>
</dbReference>
<keyword evidence="17" id="KW-1185">Reference proteome</keyword>
<evidence type="ECO:0000256" key="8">
    <source>
        <dbReference type="ARBA" id="ARBA00022840"/>
    </source>
</evidence>
<dbReference type="Gene3D" id="3.40.50.800">
    <property type="entry name" value="Anticodon-binding domain"/>
    <property type="match status" value="1"/>
</dbReference>
<evidence type="ECO:0000256" key="9">
    <source>
        <dbReference type="ARBA" id="ARBA00022884"/>
    </source>
</evidence>
<dbReference type="CDD" id="cd00860">
    <property type="entry name" value="ThrRS_anticodon"/>
    <property type="match status" value="1"/>
</dbReference>
<evidence type="ECO:0000313" key="17">
    <source>
        <dbReference type="Proteomes" id="UP000767854"/>
    </source>
</evidence>
<dbReference type="Proteomes" id="UP000767854">
    <property type="component" value="Unassembled WGS sequence"/>
</dbReference>
<comment type="cofactor">
    <cofactor evidence="13">
        <name>Zn(2+)</name>
        <dbReference type="ChEBI" id="CHEBI:29105"/>
    </cofactor>
    <text evidence="13">Binds 1 zinc ion per subunit.</text>
</comment>
<dbReference type="Gene3D" id="3.30.930.10">
    <property type="entry name" value="Bira Bifunctional Protein, Domain 2"/>
    <property type="match status" value="1"/>
</dbReference>
<evidence type="ECO:0000256" key="5">
    <source>
        <dbReference type="ARBA" id="ARBA00022723"/>
    </source>
</evidence>
<keyword evidence="4 13" id="KW-0436">Ligase</keyword>
<proteinExistence type="inferred from homology"/>
<comment type="caution">
    <text evidence="13">Lacks conserved residue(s) required for the propagation of feature annotation.</text>
</comment>
<dbReference type="InterPro" id="IPR012675">
    <property type="entry name" value="Beta-grasp_dom_sf"/>
</dbReference>
<keyword evidence="2 13" id="KW-0963">Cytoplasm</keyword>
<dbReference type="PANTHER" id="PTHR11451:SF44">
    <property type="entry name" value="THREONINE--TRNA LIGASE, CHLOROPLASTIC_MITOCHONDRIAL 2"/>
    <property type="match status" value="1"/>
</dbReference>
<dbReference type="InterPro" id="IPR036621">
    <property type="entry name" value="Anticodon-bd_dom_sf"/>
</dbReference>
<dbReference type="CDD" id="cd00771">
    <property type="entry name" value="ThrRS_core"/>
    <property type="match status" value="1"/>
</dbReference>
<evidence type="ECO:0000259" key="14">
    <source>
        <dbReference type="PROSITE" id="PS50862"/>
    </source>
</evidence>
<organism evidence="16 17">
    <name type="scientific">Fusibacter tunisiensis</name>
    <dbReference type="NCBI Taxonomy" id="1008308"/>
    <lineage>
        <taxon>Bacteria</taxon>
        <taxon>Bacillati</taxon>
        <taxon>Bacillota</taxon>
        <taxon>Clostridia</taxon>
        <taxon>Eubacteriales</taxon>
        <taxon>Eubacteriales Family XII. Incertae Sedis</taxon>
        <taxon>Fusibacter</taxon>
    </lineage>
</organism>
<dbReference type="Gene3D" id="3.30.54.20">
    <property type="match status" value="1"/>
</dbReference>
<evidence type="ECO:0000256" key="6">
    <source>
        <dbReference type="ARBA" id="ARBA00022741"/>
    </source>
</evidence>
<evidence type="ECO:0000256" key="2">
    <source>
        <dbReference type="ARBA" id="ARBA00022490"/>
    </source>
</evidence>
<dbReference type="SMART" id="SM00863">
    <property type="entry name" value="tRNA_SAD"/>
    <property type="match status" value="1"/>
</dbReference>
<comment type="subunit">
    <text evidence="13">Homodimer.</text>
</comment>
<name>A0ABS2MSB2_9FIRM</name>
<dbReference type="InterPro" id="IPR004095">
    <property type="entry name" value="TGS"/>
</dbReference>
<dbReference type="HAMAP" id="MF_00184">
    <property type="entry name" value="Thr_tRNA_synth"/>
    <property type="match status" value="1"/>
</dbReference>
<evidence type="ECO:0000256" key="13">
    <source>
        <dbReference type="HAMAP-Rule" id="MF_00184"/>
    </source>
</evidence>
<keyword evidence="10 13" id="KW-0648">Protein biosynthesis</keyword>
<dbReference type="PROSITE" id="PS50862">
    <property type="entry name" value="AA_TRNA_LIGASE_II"/>
    <property type="match status" value="1"/>
</dbReference>
<dbReference type="Pfam" id="PF00587">
    <property type="entry name" value="tRNA-synt_2b"/>
    <property type="match status" value="1"/>
</dbReference>
<dbReference type="InterPro" id="IPR045864">
    <property type="entry name" value="aa-tRNA-synth_II/BPL/LPL"/>
</dbReference>
<dbReference type="SUPFAM" id="SSF52954">
    <property type="entry name" value="Class II aaRS ABD-related"/>
    <property type="match status" value="1"/>
</dbReference>
<dbReference type="Gene3D" id="3.10.20.30">
    <property type="match status" value="1"/>
</dbReference>
<feature type="domain" description="Aminoacyl-transfer RNA synthetases class-II family profile" evidence="14">
    <location>
        <begin position="269"/>
        <end position="534"/>
    </location>
</feature>
<dbReference type="PRINTS" id="PR01047">
    <property type="entry name" value="TRNASYNTHTHR"/>
</dbReference>
<evidence type="ECO:0000313" key="16">
    <source>
        <dbReference type="EMBL" id="MBM7562294.1"/>
    </source>
</evidence>
<dbReference type="InterPro" id="IPR033728">
    <property type="entry name" value="ThrRS_core"/>
</dbReference>
<evidence type="ECO:0000256" key="1">
    <source>
        <dbReference type="ARBA" id="ARBA00008226"/>
    </source>
</evidence>
<dbReference type="PANTHER" id="PTHR11451">
    <property type="entry name" value="THREONINE-TRNA LIGASE"/>
    <property type="match status" value="1"/>
</dbReference>
<dbReference type="SUPFAM" id="SSF55186">
    <property type="entry name" value="ThrRS/AlaRS common domain"/>
    <property type="match status" value="1"/>
</dbReference>
<keyword evidence="11 13" id="KW-0030">Aminoacyl-tRNA synthetase</keyword>
<dbReference type="EMBL" id="JAFBDT010000015">
    <property type="protein sequence ID" value="MBM7562294.1"/>
    <property type="molecule type" value="Genomic_DNA"/>
</dbReference>
<evidence type="ECO:0000256" key="10">
    <source>
        <dbReference type="ARBA" id="ARBA00022917"/>
    </source>
</evidence>
<evidence type="ECO:0000256" key="12">
    <source>
        <dbReference type="ARBA" id="ARBA00049515"/>
    </source>
</evidence>
<feature type="domain" description="TGS" evidence="15">
    <location>
        <begin position="1"/>
        <end position="63"/>
    </location>
</feature>
<comment type="caution">
    <text evidence="16">The sequence shown here is derived from an EMBL/GenBank/DDBJ whole genome shotgun (WGS) entry which is preliminary data.</text>
</comment>
<evidence type="ECO:0000256" key="3">
    <source>
        <dbReference type="ARBA" id="ARBA00022555"/>
    </source>
</evidence>
<dbReference type="CDD" id="cd01667">
    <property type="entry name" value="TGS_ThrRS"/>
    <property type="match status" value="1"/>
</dbReference>
<keyword evidence="3 13" id="KW-0820">tRNA-binding</keyword>
<dbReference type="InterPro" id="IPR006195">
    <property type="entry name" value="aa-tRNA-synth_II"/>
</dbReference>
<comment type="catalytic activity">
    <reaction evidence="12 13">
        <text>tRNA(Thr) + L-threonine + ATP = L-threonyl-tRNA(Thr) + AMP + diphosphate + H(+)</text>
        <dbReference type="Rhea" id="RHEA:24624"/>
        <dbReference type="Rhea" id="RHEA-COMP:9670"/>
        <dbReference type="Rhea" id="RHEA-COMP:9704"/>
        <dbReference type="ChEBI" id="CHEBI:15378"/>
        <dbReference type="ChEBI" id="CHEBI:30616"/>
        <dbReference type="ChEBI" id="CHEBI:33019"/>
        <dbReference type="ChEBI" id="CHEBI:57926"/>
        <dbReference type="ChEBI" id="CHEBI:78442"/>
        <dbReference type="ChEBI" id="CHEBI:78534"/>
        <dbReference type="ChEBI" id="CHEBI:456215"/>
        <dbReference type="EC" id="6.1.1.3"/>
    </reaction>
</comment>
<dbReference type="NCBIfam" id="TIGR00418">
    <property type="entry name" value="thrS"/>
    <property type="match status" value="1"/>
</dbReference>
<keyword evidence="8 13" id="KW-0067">ATP-binding</keyword>
<keyword evidence="9 13" id="KW-0694">RNA-binding</keyword>
<feature type="binding site" evidence="13">
    <location>
        <position position="335"/>
    </location>
    <ligand>
        <name>Zn(2+)</name>
        <dbReference type="ChEBI" id="CHEBI:29105"/>
        <note>catalytic</note>
    </ligand>
</feature>
<gene>
    <name evidence="13" type="primary">thrS</name>
    <name evidence="16" type="ORF">JOC49_001838</name>
</gene>
<comment type="subcellular location">
    <subcellularLocation>
        <location evidence="13">Cytoplasm</location>
    </subcellularLocation>
</comment>
<accession>A0ABS2MSB2</accession>
<dbReference type="Pfam" id="PF03129">
    <property type="entry name" value="HGTP_anticodon"/>
    <property type="match status" value="1"/>
</dbReference>
<protein>
    <recommendedName>
        <fullName evidence="13">Threonine--tRNA ligase</fullName>
        <ecNumber evidence="13">6.1.1.3</ecNumber>
    </recommendedName>
    <alternativeName>
        <fullName evidence="13">Threonyl-tRNA synthetase</fullName>
        <shortName evidence="13">ThrRS</shortName>
    </alternativeName>
</protein>
<dbReference type="EC" id="6.1.1.3" evidence="13"/>
<dbReference type="PROSITE" id="PS51880">
    <property type="entry name" value="TGS"/>
    <property type="match status" value="1"/>
</dbReference>
<dbReference type="Gene3D" id="3.30.980.10">
    <property type="entry name" value="Threonyl-trna Synthetase, Chain A, domain 2"/>
    <property type="match status" value="1"/>
</dbReference>
<keyword evidence="6 13" id="KW-0547">Nucleotide-binding</keyword>
<evidence type="ECO:0000259" key="15">
    <source>
        <dbReference type="PROSITE" id="PS51880"/>
    </source>
</evidence>
<dbReference type="InterPro" id="IPR012947">
    <property type="entry name" value="tRNA_SAD"/>
</dbReference>
<dbReference type="Pfam" id="PF02824">
    <property type="entry name" value="TGS"/>
    <property type="match status" value="1"/>
</dbReference>
<comment type="similarity">
    <text evidence="1 13">Belongs to the class-II aminoacyl-tRNA synthetase family.</text>
</comment>
<feature type="binding site" evidence="13">
    <location>
        <position position="511"/>
    </location>
    <ligand>
        <name>Zn(2+)</name>
        <dbReference type="ChEBI" id="CHEBI:29105"/>
        <note>catalytic</note>
    </ligand>
</feature>
<dbReference type="Pfam" id="PF07973">
    <property type="entry name" value="tRNA_SAD"/>
    <property type="match status" value="1"/>
</dbReference>
<sequence length="647" mass="74353">MKRVQVTLKDGSVRDYDQGTTVYEVAKSISGRLAKEAIVGEINGRTVDLSYPIMEDSTLSLFKFEDEAGAHAFRHTSSHIMAQAVKRLFPGTKLAIGPAIDNGFYYDFDTDHKFVPEDLERIEAEMQKIIKENLVLERFELPRNEAIAFMAEKGETYKVELINDLPEDEIISFYKQGEFVDLCAGCHVQSTKEVKSIKLLSLAGAYWRGDEKNKMLQRIYGTSFPKASLMEAHLTMLEEAKKRDHRKLGKELKLFALMEEGPGFPFMLPNGMVVKNELLKYWREVHERAEYVEVETPMILNRHLWETSGHWFHYKENMYSLRIDEEDYAIKPMNCPGGMLVYKTDLRSYKDLPMRVGEIGRVHRHELSGALHGLMRVRAFTQDDAHIFMLPEQIKDEIIGVVNLIDEVYKKFGFSYHIELSTRPEKSMGSDEDWKHAEDSLQAALEELEMPYKLNPGDGAFYGPKIDFHLKDSLGRTWQCGTIQLDMQLPQRFELSYIGKDGEKHQPIVIHRVAFGSVERFMGILIEEFAGKFPTWLAPIQVKVLTIADRHIPHAKEVASRLKGMGIRVNLDDRAEKIGFKIREAQLEKNPYMLIIGDKEAEENRVSVRSRDIGELGSLELEVFAKSLLDEISERGLKSFFNKNEEQ</sequence>
<dbReference type="InterPro" id="IPR002314">
    <property type="entry name" value="aa-tRNA-synt_IIb"/>
</dbReference>
<dbReference type="InterPro" id="IPR012676">
    <property type="entry name" value="TGS-like"/>
</dbReference>
<dbReference type="SUPFAM" id="SSF55681">
    <property type="entry name" value="Class II aaRS and biotin synthetases"/>
    <property type="match status" value="1"/>
</dbReference>
<dbReference type="RefSeq" id="WP_204664557.1">
    <property type="nucleotide sequence ID" value="NZ_JAFBDT010000015.1"/>
</dbReference>
<dbReference type="SUPFAM" id="SSF81271">
    <property type="entry name" value="TGS-like"/>
    <property type="match status" value="1"/>
</dbReference>
<keyword evidence="7 13" id="KW-0862">Zinc</keyword>
<evidence type="ECO:0000256" key="4">
    <source>
        <dbReference type="ARBA" id="ARBA00022598"/>
    </source>
</evidence>
<keyword evidence="5 13" id="KW-0479">Metal-binding</keyword>
<dbReference type="InterPro" id="IPR018163">
    <property type="entry name" value="Thr/Ala-tRNA-synth_IIc_edit"/>
</dbReference>
<feature type="binding site" evidence="13">
    <location>
        <position position="386"/>
    </location>
    <ligand>
        <name>Zn(2+)</name>
        <dbReference type="ChEBI" id="CHEBI:29105"/>
        <note>catalytic</note>
    </ligand>
</feature>
<dbReference type="InterPro" id="IPR002320">
    <property type="entry name" value="Thr-tRNA-ligase_IIa"/>
</dbReference>
<evidence type="ECO:0000256" key="7">
    <source>
        <dbReference type="ARBA" id="ARBA00022833"/>
    </source>
</evidence>
<evidence type="ECO:0000256" key="11">
    <source>
        <dbReference type="ARBA" id="ARBA00023146"/>
    </source>
</evidence>